<dbReference type="AlphaFoldDB" id="K1UGF7"/>
<reference evidence="1" key="1">
    <citation type="journal article" date="2013" name="Environ. Microbiol.">
        <title>Microbiota from the distal guts of lean and obese adolescents exhibit partial functional redundancy besides clear differences in community structure.</title>
        <authorList>
            <person name="Ferrer M."/>
            <person name="Ruiz A."/>
            <person name="Lanza F."/>
            <person name="Haange S.B."/>
            <person name="Oberbach A."/>
            <person name="Till H."/>
            <person name="Bargiela R."/>
            <person name="Campoy C."/>
            <person name="Segura M.T."/>
            <person name="Richter M."/>
            <person name="von Bergen M."/>
            <person name="Seifert J."/>
            <person name="Suarez A."/>
        </authorList>
    </citation>
    <scope>NUCLEOTIDE SEQUENCE</scope>
</reference>
<protein>
    <submittedName>
        <fullName evidence="1">Uncharacterized protein</fullName>
    </submittedName>
</protein>
<gene>
    <name evidence="1" type="ORF">LEA_07732</name>
</gene>
<evidence type="ECO:0000313" key="1">
    <source>
        <dbReference type="EMBL" id="EKC70536.1"/>
    </source>
</evidence>
<sequence length="88" mass="9657">YGGYGYGPYGYSPWGYGMYPWGMGRGIMPGGYGMGVPGANVLGAGVRYTNSKKTFSIGLNVEGVWYDNKTPSYFKQYDYPVPKAPEKD</sequence>
<accession>K1UGF7</accession>
<comment type="caution">
    <text evidence="1">The sequence shown here is derived from an EMBL/GenBank/DDBJ whole genome shotgun (WGS) entry which is preliminary data.</text>
</comment>
<dbReference type="EMBL" id="AJWY01005107">
    <property type="protein sequence ID" value="EKC70536.1"/>
    <property type="molecule type" value="Genomic_DNA"/>
</dbReference>
<organism evidence="1">
    <name type="scientific">human gut metagenome</name>
    <dbReference type="NCBI Taxonomy" id="408170"/>
    <lineage>
        <taxon>unclassified sequences</taxon>
        <taxon>metagenomes</taxon>
        <taxon>organismal metagenomes</taxon>
    </lineage>
</organism>
<proteinExistence type="predicted"/>
<feature type="non-terminal residue" evidence="1">
    <location>
        <position position="1"/>
    </location>
</feature>
<name>K1UGF7_9ZZZZ</name>